<evidence type="ECO:0000313" key="2">
    <source>
        <dbReference type="EMBL" id="BCG44948.1"/>
    </source>
</evidence>
<accession>A0A6J4EEP1</accession>
<protein>
    <submittedName>
        <fullName evidence="2">Uncharacterized protein</fullName>
    </submittedName>
</protein>
<keyword evidence="3" id="KW-1185">Reference proteome</keyword>
<evidence type="ECO:0000313" key="3">
    <source>
        <dbReference type="Proteomes" id="UP000505302"/>
    </source>
</evidence>
<dbReference type="GeneID" id="77949222"/>
<keyword evidence="1" id="KW-1133">Transmembrane helix</keyword>
<keyword evidence="1" id="KW-0812">Transmembrane</keyword>
<feature type="transmembrane region" description="Helical" evidence="1">
    <location>
        <begin position="46"/>
        <end position="75"/>
    </location>
</feature>
<dbReference type="EMBL" id="LC553734">
    <property type="protein sequence ID" value="BCG44948.1"/>
    <property type="molecule type" value="Genomic_DNA"/>
</dbReference>
<dbReference type="RefSeq" id="YP_010672932.1">
    <property type="nucleotide sequence ID" value="NC_070981.1"/>
</dbReference>
<dbReference type="Proteomes" id="UP000505302">
    <property type="component" value="Segment"/>
</dbReference>
<reference evidence="2 3" key="1">
    <citation type="submission" date="2020-06" db="EMBL/GenBank/DDBJ databases">
        <title>Complete Genome Sequence of the phage EK010 isolated from swine sewage.</title>
        <authorList>
            <person name="Shahin K."/>
            <person name="Bao H."/>
            <person name="Soleimani-Delfan A."/>
            <person name="Wang R."/>
        </authorList>
    </citation>
    <scope>NUCLEOTIDE SEQUENCE [LARGE SCALE GENOMIC DNA]</scope>
</reference>
<organism evidence="2 3">
    <name type="scientific">Escherichia phage EK010</name>
    <dbReference type="NCBI Taxonomy" id="2742112"/>
    <lineage>
        <taxon>Viruses</taxon>
        <taxon>Duplodnaviria</taxon>
        <taxon>Heunggongvirae</taxon>
        <taxon>Uroviricota</taxon>
        <taxon>Caudoviricetes</taxon>
        <taxon>Mktvariviridae</taxon>
        <taxon>Gordonclarkvirinae</taxon>
        <taxon>Suseptimavirus</taxon>
        <taxon>Suseptimavirus EK010</taxon>
    </lineage>
</organism>
<sequence length="84" mass="10036">MVTAAYVLLIYVIGWWLAAIVVKWCFKTNTLYNFFHSSWSGKPDEYSIWTVIFFWPFMLIFILFLPLLMLIGWVMDKVTIFVTK</sequence>
<feature type="transmembrane region" description="Helical" evidence="1">
    <location>
        <begin position="6"/>
        <end position="26"/>
    </location>
</feature>
<proteinExistence type="predicted"/>
<keyword evidence="1" id="KW-0472">Membrane</keyword>
<name>A0A6J4EEP1_9CAUD</name>
<dbReference type="KEGG" id="vg:77949222"/>
<evidence type="ECO:0000256" key="1">
    <source>
        <dbReference type="SAM" id="Phobius"/>
    </source>
</evidence>